<protein>
    <submittedName>
        <fullName evidence="2">Uncharacterized protein</fullName>
    </submittedName>
</protein>
<sequence>GPAQRRRRWQNPGCRGRPSDVCPARRPLQTHHPGCLAAPRKVGGVGRVGACGDVGDARRIVGRGAATALDDKLGFGSQGNALGVGSNVQLGQQVDAVFQGAHIDVARGSHQTPAEALHEQAHALAGAGQQAFTDGKAGVPRAAQGQVFARGDVAGARRGQRDACRAGEDQMRQILVVLRFVGSRFGADQQAGARPHGTMTIGAQLEAFASRLAAGRSRVGQIPEVDGTGAVIAAQRNTDFAGGVINAQLVATAAFVFLALDRGQGLEVRQLVRRQMDAVIQAAGNQRLVGVAFEKGDQHFHANPRQIDGSQVLARPVGRHAHPAAGLVVGLPFPVPEKLHLHPAVLIGVNLLAFGACHDGALGAEYFGFWMFQRRAVVNVPGGCAEAVAITLMKTRLEVTNVTCDNLLKHLRLFAFVEDFGQQPQVIPCRVGVPGQCEKVTGHQPWLIAAAFGQPEVAAVAFQGAVGQLPASLTVNEAAGIVVIFQVWNGRACGSAFQLEPRLGEVVVAPGGAAGARIEAQPEALDNLAVRHQSGVLLIQRRRELREHRLVIAKHQQVAFGAVLKMKVNAFLFAQTLDEVQVGLVVLNAVHALGVGCAELEPVITREDAMLLQHAADDLPHCHLLEDPLVYSVCKVSKLRTQAHSITGQAFAGFSLGDARRVFADQFQLELEWMVQSFAAGEGQHLKQRVLTIHGEAELSFICRCEHPVFLVRCDRSPNAMGSVRRTTELSRDVPASAQLRRDKGLRALKPEPGHVQGR</sequence>
<dbReference type="AlphaFoldDB" id="A0A699J2Y1"/>
<gene>
    <name evidence="2" type="ORF">Tci_575584</name>
</gene>
<feature type="non-terminal residue" evidence="2">
    <location>
        <position position="1"/>
    </location>
</feature>
<dbReference type="EMBL" id="BKCJ010359149">
    <property type="protein sequence ID" value="GFA03612.1"/>
    <property type="molecule type" value="Genomic_DNA"/>
</dbReference>
<reference evidence="2" key="1">
    <citation type="journal article" date="2019" name="Sci. Rep.">
        <title>Draft genome of Tanacetum cinerariifolium, the natural source of mosquito coil.</title>
        <authorList>
            <person name="Yamashiro T."/>
            <person name="Shiraishi A."/>
            <person name="Satake H."/>
            <person name="Nakayama K."/>
        </authorList>
    </citation>
    <scope>NUCLEOTIDE SEQUENCE</scope>
</reference>
<comment type="caution">
    <text evidence="2">The sequence shown here is derived from an EMBL/GenBank/DDBJ whole genome shotgun (WGS) entry which is preliminary data.</text>
</comment>
<proteinExistence type="predicted"/>
<accession>A0A699J2Y1</accession>
<organism evidence="2">
    <name type="scientific">Tanacetum cinerariifolium</name>
    <name type="common">Dalmatian daisy</name>
    <name type="synonym">Chrysanthemum cinerariifolium</name>
    <dbReference type="NCBI Taxonomy" id="118510"/>
    <lineage>
        <taxon>Eukaryota</taxon>
        <taxon>Viridiplantae</taxon>
        <taxon>Streptophyta</taxon>
        <taxon>Embryophyta</taxon>
        <taxon>Tracheophyta</taxon>
        <taxon>Spermatophyta</taxon>
        <taxon>Magnoliopsida</taxon>
        <taxon>eudicotyledons</taxon>
        <taxon>Gunneridae</taxon>
        <taxon>Pentapetalae</taxon>
        <taxon>asterids</taxon>
        <taxon>campanulids</taxon>
        <taxon>Asterales</taxon>
        <taxon>Asteraceae</taxon>
        <taxon>Asteroideae</taxon>
        <taxon>Anthemideae</taxon>
        <taxon>Anthemidinae</taxon>
        <taxon>Tanacetum</taxon>
    </lineage>
</organism>
<name>A0A699J2Y1_TANCI</name>
<evidence type="ECO:0000313" key="2">
    <source>
        <dbReference type="EMBL" id="GFA03612.1"/>
    </source>
</evidence>
<feature type="region of interest" description="Disordered" evidence="1">
    <location>
        <begin position="1"/>
        <end position="21"/>
    </location>
</feature>
<evidence type="ECO:0000256" key="1">
    <source>
        <dbReference type="SAM" id="MobiDB-lite"/>
    </source>
</evidence>